<evidence type="ECO:0000256" key="1">
    <source>
        <dbReference type="ARBA" id="ARBA00012104"/>
    </source>
</evidence>
<keyword evidence="5" id="KW-0067">ATP-binding</keyword>
<dbReference type="InterPro" id="IPR029056">
    <property type="entry name" value="Ribokinase-like"/>
</dbReference>
<dbReference type="GO" id="GO:0005524">
    <property type="term" value="F:ATP binding"/>
    <property type="evidence" value="ECO:0007669"/>
    <property type="project" value="UniProtKB-KW"/>
</dbReference>
<dbReference type="RefSeq" id="WP_073289992.1">
    <property type="nucleotide sequence ID" value="NZ_FRCP01000020.1"/>
</dbReference>
<evidence type="ECO:0000313" key="8">
    <source>
        <dbReference type="Proteomes" id="UP000184038"/>
    </source>
</evidence>
<dbReference type="EMBL" id="FRCP01000020">
    <property type="protein sequence ID" value="SHM87254.1"/>
    <property type="molecule type" value="Genomic_DNA"/>
</dbReference>
<dbReference type="GO" id="GO:0005829">
    <property type="term" value="C:cytosol"/>
    <property type="evidence" value="ECO:0007669"/>
    <property type="project" value="TreeGrafter"/>
</dbReference>
<keyword evidence="2" id="KW-0808">Transferase</keyword>
<dbReference type="PANTHER" id="PTHR10534">
    <property type="entry name" value="PYRIDOXAL KINASE"/>
    <property type="match status" value="1"/>
</dbReference>
<name>A0A1M7M972_9FIRM</name>
<dbReference type="InterPro" id="IPR004625">
    <property type="entry name" value="PyrdxlKinase"/>
</dbReference>
<dbReference type="NCBIfam" id="NF005491">
    <property type="entry name" value="PRK07105.1"/>
    <property type="match status" value="1"/>
</dbReference>
<dbReference type="AlphaFoldDB" id="A0A1M7M972"/>
<protein>
    <recommendedName>
        <fullName evidence="1">pyridoxal kinase</fullName>
        <ecNumber evidence="1">2.7.1.35</ecNumber>
    </recommendedName>
</protein>
<gene>
    <name evidence="7" type="ORF">SAMN02746066_03669</name>
</gene>
<dbReference type="STRING" id="1120996.SAMN02746066_03669"/>
<sequence>MKPVKKIAVIHDICGVGKAAMANIVPILSVMGIEVCQVPTMLLSTHTGGYGKPYIQTIDGYMTGCLTHYLDQNIEFDMIFVGYLGTQERIQEVKLFLTNYREVHPEVAVILDPIFGDNGSCYSNFTMEYVMQMRTLLPYADIIVPNYTEYCLLFEESIDVVYNNKNVVPYQWYKNLDNYKIKGAVVTSIPISNQEEIGIVITDKDRVDLLSFKKCSKSYHGTGDIFAAVFCGSLLQGDSILRACERAHTFVVECLVESERYEYDRREGVILEPLLKKLL</sequence>
<dbReference type="Proteomes" id="UP000184038">
    <property type="component" value="Unassembled WGS sequence"/>
</dbReference>
<evidence type="ECO:0000259" key="6">
    <source>
        <dbReference type="Pfam" id="PF08543"/>
    </source>
</evidence>
<dbReference type="OrthoDB" id="9800808at2"/>
<evidence type="ECO:0000256" key="4">
    <source>
        <dbReference type="ARBA" id="ARBA00022777"/>
    </source>
</evidence>
<keyword evidence="8" id="KW-1185">Reference proteome</keyword>
<evidence type="ECO:0000256" key="2">
    <source>
        <dbReference type="ARBA" id="ARBA00022679"/>
    </source>
</evidence>
<keyword evidence="4 7" id="KW-0418">Kinase</keyword>
<organism evidence="7 8">
    <name type="scientific">Anaerosporobacter mobilis DSM 15930</name>
    <dbReference type="NCBI Taxonomy" id="1120996"/>
    <lineage>
        <taxon>Bacteria</taxon>
        <taxon>Bacillati</taxon>
        <taxon>Bacillota</taxon>
        <taxon>Clostridia</taxon>
        <taxon>Lachnospirales</taxon>
        <taxon>Lachnospiraceae</taxon>
        <taxon>Anaerosporobacter</taxon>
    </lineage>
</organism>
<dbReference type="Pfam" id="PF08543">
    <property type="entry name" value="Phos_pyr_kin"/>
    <property type="match status" value="1"/>
</dbReference>
<dbReference type="PANTHER" id="PTHR10534:SF2">
    <property type="entry name" value="PYRIDOXAL KINASE"/>
    <property type="match status" value="1"/>
</dbReference>
<evidence type="ECO:0000256" key="5">
    <source>
        <dbReference type="ARBA" id="ARBA00022840"/>
    </source>
</evidence>
<proteinExistence type="predicted"/>
<reference evidence="7 8" key="1">
    <citation type="submission" date="2016-11" db="EMBL/GenBank/DDBJ databases">
        <authorList>
            <person name="Jaros S."/>
            <person name="Januszkiewicz K."/>
            <person name="Wedrychowicz H."/>
        </authorList>
    </citation>
    <scope>NUCLEOTIDE SEQUENCE [LARGE SCALE GENOMIC DNA]</scope>
    <source>
        <strain evidence="7 8">DSM 15930</strain>
    </source>
</reference>
<dbReference type="GO" id="GO:0009443">
    <property type="term" value="P:pyridoxal 5'-phosphate salvage"/>
    <property type="evidence" value="ECO:0007669"/>
    <property type="project" value="InterPro"/>
</dbReference>
<dbReference type="SUPFAM" id="SSF53613">
    <property type="entry name" value="Ribokinase-like"/>
    <property type="match status" value="1"/>
</dbReference>
<keyword evidence="3" id="KW-0547">Nucleotide-binding</keyword>
<dbReference type="GO" id="GO:0008478">
    <property type="term" value="F:pyridoxal kinase activity"/>
    <property type="evidence" value="ECO:0007669"/>
    <property type="project" value="UniProtKB-EC"/>
</dbReference>
<evidence type="ECO:0000313" key="7">
    <source>
        <dbReference type="EMBL" id="SHM87254.1"/>
    </source>
</evidence>
<feature type="domain" description="Pyridoxamine kinase/Phosphomethylpyrimidine kinase" evidence="6">
    <location>
        <begin position="72"/>
        <end position="258"/>
    </location>
</feature>
<accession>A0A1M7M972</accession>
<dbReference type="EC" id="2.7.1.35" evidence="1"/>
<dbReference type="Gene3D" id="3.40.1190.20">
    <property type="match status" value="1"/>
</dbReference>
<dbReference type="InterPro" id="IPR013749">
    <property type="entry name" value="PM/HMP-P_kinase-1"/>
</dbReference>
<evidence type="ECO:0000256" key="3">
    <source>
        <dbReference type="ARBA" id="ARBA00022741"/>
    </source>
</evidence>